<protein>
    <submittedName>
        <fullName evidence="9">Glycosyltransferase</fullName>
    </submittedName>
</protein>
<gene>
    <name evidence="9" type="ORF">E2L03_05555</name>
</gene>
<organism evidence="9 10">
    <name type="scientific">Shouchella lehensis</name>
    <dbReference type="NCBI Taxonomy" id="300825"/>
    <lineage>
        <taxon>Bacteria</taxon>
        <taxon>Bacillati</taxon>
        <taxon>Bacillota</taxon>
        <taxon>Bacilli</taxon>
        <taxon>Bacillales</taxon>
        <taxon>Bacillaceae</taxon>
        <taxon>Shouchella</taxon>
    </lineage>
</organism>
<dbReference type="Gene3D" id="3.40.50.2000">
    <property type="entry name" value="Glycogen Phosphorylase B"/>
    <property type="match status" value="2"/>
</dbReference>
<dbReference type="EMBL" id="SNUX01000001">
    <property type="protein sequence ID" value="TES51385.1"/>
    <property type="molecule type" value="Genomic_DNA"/>
</dbReference>
<keyword evidence="7" id="KW-0175">Coiled coil</keyword>
<feature type="coiled-coil region" evidence="7">
    <location>
        <begin position="364"/>
        <end position="391"/>
    </location>
</feature>
<comment type="subcellular location">
    <subcellularLocation>
        <location evidence="1">Cell membrane</location>
        <topology evidence="1">Peripheral membrane protein</topology>
    </subcellularLocation>
</comment>
<dbReference type="GO" id="GO:0005886">
    <property type="term" value="C:plasma membrane"/>
    <property type="evidence" value="ECO:0007669"/>
    <property type="project" value="UniProtKB-SubCell"/>
</dbReference>
<keyword evidence="5" id="KW-0777">Teichoic acid biosynthesis</keyword>
<proteinExistence type="inferred from homology"/>
<dbReference type="Gene3D" id="3.40.50.12580">
    <property type="match status" value="1"/>
</dbReference>
<dbReference type="Proteomes" id="UP000298210">
    <property type="component" value="Unassembled WGS sequence"/>
</dbReference>
<dbReference type="GO" id="GO:0019350">
    <property type="term" value="P:teichoic acid biosynthetic process"/>
    <property type="evidence" value="ECO:0007669"/>
    <property type="project" value="UniProtKB-KW"/>
</dbReference>
<dbReference type="GO" id="GO:0047355">
    <property type="term" value="F:CDP-glycerol glycerophosphotransferase activity"/>
    <property type="evidence" value="ECO:0007669"/>
    <property type="project" value="InterPro"/>
</dbReference>
<dbReference type="InterPro" id="IPR043148">
    <property type="entry name" value="TagF_C"/>
</dbReference>
<reference evidence="9 10" key="1">
    <citation type="submission" date="2019-03" db="EMBL/GenBank/DDBJ databases">
        <authorList>
            <person name="Liu G."/>
        </authorList>
    </citation>
    <scope>NUCLEOTIDE SEQUENCE [LARGE SCALE GENOMIC DNA]</scope>
    <source>
        <strain evidence="9 10">DSM 19099</strain>
    </source>
</reference>
<dbReference type="SUPFAM" id="SSF53756">
    <property type="entry name" value="UDP-Glycosyltransferase/glycogen phosphorylase"/>
    <property type="match status" value="2"/>
</dbReference>
<evidence type="ECO:0000259" key="8">
    <source>
        <dbReference type="Pfam" id="PF00534"/>
    </source>
</evidence>
<accession>A0A4Y7WRX2</accession>
<dbReference type="GO" id="GO:0016757">
    <property type="term" value="F:glycosyltransferase activity"/>
    <property type="evidence" value="ECO:0007669"/>
    <property type="project" value="InterPro"/>
</dbReference>
<evidence type="ECO:0000256" key="5">
    <source>
        <dbReference type="ARBA" id="ARBA00022944"/>
    </source>
</evidence>
<keyword evidence="6" id="KW-0472">Membrane</keyword>
<evidence type="ECO:0000256" key="4">
    <source>
        <dbReference type="ARBA" id="ARBA00022679"/>
    </source>
</evidence>
<dbReference type="InterPro" id="IPR043149">
    <property type="entry name" value="TagF_N"/>
</dbReference>
<evidence type="ECO:0000256" key="3">
    <source>
        <dbReference type="ARBA" id="ARBA00022475"/>
    </source>
</evidence>
<name>A0A4Y7WRX2_9BACI</name>
<evidence type="ECO:0000256" key="7">
    <source>
        <dbReference type="SAM" id="Coils"/>
    </source>
</evidence>
<dbReference type="InterPro" id="IPR051612">
    <property type="entry name" value="Teichoic_Acid_Biosynth"/>
</dbReference>
<dbReference type="PANTHER" id="PTHR37316">
    <property type="entry name" value="TEICHOIC ACID GLYCEROL-PHOSPHATE PRIMASE"/>
    <property type="match status" value="1"/>
</dbReference>
<dbReference type="Gene3D" id="3.40.50.11820">
    <property type="match status" value="1"/>
</dbReference>
<feature type="domain" description="Glycosyl transferase family 1" evidence="8">
    <location>
        <begin position="676"/>
        <end position="825"/>
    </location>
</feature>
<evidence type="ECO:0000313" key="10">
    <source>
        <dbReference type="Proteomes" id="UP000298210"/>
    </source>
</evidence>
<dbReference type="Pfam" id="PF00534">
    <property type="entry name" value="Glycos_transf_1"/>
    <property type="match status" value="1"/>
</dbReference>
<evidence type="ECO:0000256" key="1">
    <source>
        <dbReference type="ARBA" id="ARBA00004202"/>
    </source>
</evidence>
<dbReference type="CDD" id="cd03811">
    <property type="entry name" value="GT4_GT28_WabH-like"/>
    <property type="match status" value="1"/>
</dbReference>
<evidence type="ECO:0000313" key="9">
    <source>
        <dbReference type="EMBL" id="TES51385.1"/>
    </source>
</evidence>
<comment type="similarity">
    <text evidence="2">Belongs to the CDP-glycerol glycerophosphotransferase family.</text>
</comment>
<keyword evidence="3" id="KW-1003">Cell membrane</keyword>
<dbReference type="AlphaFoldDB" id="A0A4Y7WRX2"/>
<dbReference type="PANTHER" id="PTHR37316:SF3">
    <property type="entry name" value="TEICHOIC ACID GLYCEROL-PHOSPHATE TRANSFERASE"/>
    <property type="match status" value="1"/>
</dbReference>
<keyword evidence="4 9" id="KW-0808">Transferase</keyword>
<dbReference type="InterPro" id="IPR001296">
    <property type="entry name" value="Glyco_trans_1"/>
</dbReference>
<dbReference type="InterPro" id="IPR007554">
    <property type="entry name" value="Glycerophosphate_synth"/>
</dbReference>
<sequence>MEATRILATKRKVLKRRLKFLTSPIVEYVKKDRSRVRTSYTDFLNRLDIEENTILYEAYHGKSITGNAYAIFKKISEDAEFNHFKHVWVINDTENKIMTTLKNTSKNVEFVSVDSKGYLKYLATAKYLINDTSFPYYFVKRKEQIYINTWHGTPLKTLGIDIKQRSFAGHKNIQRNLLHTDYLVSPNEFTYKKLLKSHDIYEIFSGVVADIGYPRVDLTLEQDSMQVKESLGIEKHKKVVLYAPTWRGTVGKEEDTTVSLLDEVKMVQDTLGESYHVLLKSHYFTYQYFVKNGLENLCVPDDFDSNMLLAAVDILITDYSSIFFELLPLQKSVIFYMHDFDQYDSERGFYIPTDELPGPVAYTRQELLSLVKQHENLKEKYQNNYNAFTDKYCYNDDGQATQRLIDIVFKGKSSDKLIRTESPKEKLLFYGGGFYNNGITVSLTNLFDYIDYDKYEVILIDNDNAHRDKWRNMEKLNKNVHILFRPGAFNRTIKETYWHELVMRRGAHTEFVRKNIQVSAYQREFKRVIGNTNIDVAIDFGGYNKFWTLIFAFADVKKKCIFLHNDMMEEYNKKIDGKYKHKHNLKVIFSLYQYFDKIVSVAKSTNDQNKVSLKDYVKDVEKKMVYVDNVIHSDRINQQKNEKEIIERNGLEYLILKDNQETNNELLDIYGVLKPDHKNVNFINVGRLSPEKGQKELLHAFAKVNKKYANTRLYIVGEGPLRKDLMLLIKELQLEHVVILTGQLSNPFVLLNNCDCFVLSSQYEGQGLVLMEAMVVGKPVIGTDVTGVRSVLEGGYGKLVKYDIDNIAFGLEEFILEGIESRRFDYDLYNNQALELFYKEVTLNS</sequence>
<dbReference type="Pfam" id="PF04464">
    <property type="entry name" value="Glyphos_transf"/>
    <property type="match status" value="1"/>
</dbReference>
<evidence type="ECO:0000256" key="6">
    <source>
        <dbReference type="ARBA" id="ARBA00023136"/>
    </source>
</evidence>
<comment type="caution">
    <text evidence="9">The sequence shown here is derived from an EMBL/GenBank/DDBJ whole genome shotgun (WGS) entry which is preliminary data.</text>
</comment>
<evidence type="ECO:0000256" key="2">
    <source>
        <dbReference type="ARBA" id="ARBA00010488"/>
    </source>
</evidence>